<reference evidence="2" key="1">
    <citation type="submission" date="2024-05" db="EMBL/GenBank/DDBJ databases">
        <title>The Natural Products Discovery Center: Release of the First 8490 Sequenced Strains for Exploring Actinobacteria Biosynthetic Diversity.</title>
        <authorList>
            <person name="Kalkreuter E."/>
            <person name="Kautsar S.A."/>
            <person name="Yang D."/>
            <person name="Bader C.D."/>
            <person name="Teijaro C.N."/>
            <person name="Fluegel L."/>
            <person name="Davis C.M."/>
            <person name="Simpson J.R."/>
            <person name="Lauterbach L."/>
            <person name="Steele A.D."/>
            <person name="Gui C."/>
            <person name="Meng S."/>
            <person name="Li G."/>
            <person name="Viehrig K."/>
            <person name="Ye F."/>
            <person name="Su P."/>
            <person name="Kiefer A.F."/>
            <person name="Nichols A."/>
            <person name="Cepeda A.J."/>
            <person name="Yan W."/>
            <person name="Fan B."/>
            <person name="Jiang Y."/>
            <person name="Adhikari A."/>
            <person name="Zheng C.-J."/>
            <person name="Schuster L."/>
            <person name="Cowan T.M."/>
            <person name="Smanski M.J."/>
            <person name="Chevrette M.G."/>
            <person name="de Carvalho L.P.S."/>
            <person name="Shen B."/>
        </authorList>
    </citation>
    <scope>NUCLEOTIDE SEQUENCE</scope>
    <source>
        <strain evidence="2">NPDC080035</strain>
    </source>
</reference>
<evidence type="ECO:0000313" key="2">
    <source>
        <dbReference type="EMBL" id="XBM49617.1"/>
    </source>
</evidence>
<organism evidence="2">
    <name type="scientific">Leifsonia sp. NPDC080035</name>
    <dbReference type="NCBI Taxonomy" id="3143936"/>
    <lineage>
        <taxon>Bacteria</taxon>
        <taxon>Bacillati</taxon>
        <taxon>Actinomycetota</taxon>
        <taxon>Actinomycetes</taxon>
        <taxon>Micrococcales</taxon>
        <taxon>Microbacteriaceae</taxon>
        <taxon>Leifsonia</taxon>
    </lineage>
</organism>
<sequence length="136" mass="14708">MSYDEKNSWIFLVTAVVGYATYLVLLAVFGTEAYVPLLLATIGGAIAVNIVASIVISITNGRDRDKRDQRDREVYAFGERIGGSFVVLGAVAALVLALFQAPWFWIANAVYLAFALSAVVGASARLAAYRRGMPSW</sequence>
<proteinExistence type="predicted"/>
<protein>
    <submittedName>
        <fullName evidence="2">Uncharacterized protein</fullName>
    </submittedName>
</protein>
<dbReference type="RefSeq" id="WP_348789531.1">
    <property type="nucleotide sequence ID" value="NZ_CP157390.1"/>
</dbReference>
<name>A0AAU7GFY8_9MICO</name>
<feature type="transmembrane region" description="Helical" evidence="1">
    <location>
        <begin position="81"/>
        <end position="99"/>
    </location>
</feature>
<keyword evidence="1" id="KW-1133">Transmembrane helix</keyword>
<keyword evidence="1" id="KW-0812">Transmembrane</keyword>
<feature type="transmembrane region" description="Helical" evidence="1">
    <location>
        <begin position="105"/>
        <end position="128"/>
    </location>
</feature>
<feature type="transmembrane region" description="Helical" evidence="1">
    <location>
        <begin position="35"/>
        <end position="60"/>
    </location>
</feature>
<keyword evidence="1" id="KW-0472">Membrane</keyword>
<feature type="transmembrane region" description="Helical" evidence="1">
    <location>
        <begin position="9"/>
        <end position="29"/>
    </location>
</feature>
<gene>
    <name evidence="2" type="ORF">AAME72_07060</name>
</gene>
<dbReference type="AlphaFoldDB" id="A0AAU7GFY8"/>
<evidence type="ECO:0000256" key="1">
    <source>
        <dbReference type="SAM" id="Phobius"/>
    </source>
</evidence>
<accession>A0AAU7GFY8</accession>
<dbReference type="EMBL" id="CP157390">
    <property type="protein sequence ID" value="XBM49617.1"/>
    <property type="molecule type" value="Genomic_DNA"/>
</dbReference>